<dbReference type="Proteomes" id="UP000061382">
    <property type="component" value="Plasmid 1"/>
</dbReference>
<geneLocation type="plasmid" evidence="2 3">
    <name>1</name>
</geneLocation>
<dbReference type="CDD" id="cd15482">
    <property type="entry name" value="Sialidase_non-viral"/>
    <property type="match status" value="1"/>
</dbReference>
<protein>
    <submittedName>
        <fullName evidence="2">Sialidase</fullName>
    </submittedName>
</protein>
<dbReference type="Gene3D" id="2.120.10.10">
    <property type="match status" value="1"/>
</dbReference>
<reference evidence="2 3" key="1">
    <citation type="submission" date="2015-08" db="EMBL/GenBank/DDBJ databases">
        <title>Complete genome sequence of Rufibacter tibetensis strain 1351t, a radiation-resistant bacterium from tibet plateau.</title>
        <authorList>
            <person name="Dai J."/>
        </authorList>
    </citation>
    <scope>NUCLEOTIDE SEQUENCE [LARGE SCALE GENOMIC DNA]</scope>
    <source>
        <strain evidence="2 3">1351</strain>
        <plasmid evidence="2 3">1</plasmid>
    </source>
</reference>
<gene>
    <name evidence="2" type="ORF">DC20_22005</name>
</gene>
<evidence type="ECO:0000313" key="3">
    <source>
        <dbReference type="Proteomes" id="UP000061382"/>
    </source>
</evidence>
<dbReference type="InterPro" id="IPR036278">
    <property type="entry name" value="Sialidase_sf"/>
</dbReference>
<evidence type="ECO:0000259" key="1">
    <source>
        <dbReference type="Pfam" id="PF13088"/>
    </source>
</evidence>
<accession>A0A0P0CY81</accession>
<dbReference type="Pfam" id="PF13088">
    <property type="entry name" value="BNR_2"/>
    <property type="match status" value="1"/>
</dbReference>
<dbReference type="SUPFAM" id="SSF50939">
    <property type="entry name" value="Sialidases"/>
    <property type="match status" value="1"/>
</dbReference>
<sequence length="366" mass="40417">MSADTGEKPRAHRAGIVLEEFIYTKADFPQSHSATILELEGGELLSAFFGGTHERHPDVEIRLTRKKPGGKWTTPVSVADGVQSKGNRLPTWNPVLFQERGGEVMLFYKVGPSPSEWWGMVKTSSDGGRTWSKARRLDDKIIGPVKNKPIQLKDGTIISSSSTEGKGGWRVHIERSTDGGKSWENLGTINNPDKIGAIQPTLLTHPGGRIQMLCRTTSKAGYISQSWSEDGGLTWSEMNFTELPNNNSGIDAVTLKDGRHLLVYNHSARAQSGMGHKGRGVLNVAISKDGKSWEAALVLDYINEPEKQYSYPAVIQTADGLVHIVYTWHRKRIKHVVVDPSKLKTYPITDGSWPSDKIPLVKSVEQ</sequence>
<dbReference type="PATRIC" id="fig|512763.3.peg.4852"/>
<dbReference type="EMBL" id="CP012644">
    <property type="protein sequence ID" value="ALJ01768.1"/>
    <property type="molecule type" value="Genomic_DNA"/>
</dbReference>
<keyword evidence="3" id="KW-1185">Reference proteome</keyword>
<name>A0A0P0CY81_9BACT</name>
<dbReference type="PANTHER" id="PTHR43752:SF2">
    <property type="entry name" value="BNR_ASP-BOX REPEAT FAMILY PROTEIN"/>
    <property type="match status" value="1"/>
</dbReference>
<dbReference type="InterPro" id="IPR011040">
    <property type="entry name" value="Sialidase"/>
</dbReference>
<keyword evidence="2" id="KW-0614">Plasmid</keyword>
<proteinExistence type="predicted"/>
<feature type="domain" description="Sialidase" evidence="1">
    <location>
        <begin position="42"/>
        <end position="324"/>
    </location>
</feature>
<organism evidence="2 3">
    <name type="scientific">Rufibacter tibetensis</name>
    <dbReference type="NCBI Taxonomy" id="512763"/>
    <lineage>
        <taxon>Bacteria</taxon>
        <taxon>Pseudomonadati</taxon>
        <taxon>Bacteroidota</taxon>
        <taxon>Cytophagia</taxon>
        <taxon>Cytophagales</taxon>
        <taxon>Hymenobacteraceae</taxon>
        <taxon>Rufibacter</taxon>
    </lineage>
</organism>
<dbReference type="PANTHER" id="PTHR43752">
    <property type="entry name" value="BNR/ASP-BOX REPEAT FAMILY PROTEIN"/>
    <property type="match status" value="1"/>
</dbReference>
<evidence type="ECO:0000313" key="2">
    <source>
        <dbReference type="EMBL" id="ALJ01768.1"/>
    </source>
</evidence>
<dbReference type="AlphaFoldDB" id="A0A0P0CY81"/>
<dbReference type="KEGG" id="rti:DC20_22005"/>